<dbReference type="Proteomes" id="UP000814140">
    <property type="component" value="Unassembled WGS sequence"/>
</dbReference>
<dbReference type="EMBL" id="MU277206">
    <property type="protein sequence ID" value="KAI0062648.1"/>
    <property type="molecule type" value="Genomic_DNA"/>
</dbReference>
<name>A0ACB8T3G2_9AGAM</name>
<accession>A0ACB8T3G2</accession>
<keyword evidence="2" id="KW-1185">Reference proteome</keyword>
<gene>
    <name evidence="1" type="ORF">BV25DRAFT_1825154</name>
</gene>
<comment type="caution">
    <text evidence="1">The sequence shown here is derived from an EMBL/GenBank/DDBJ whole genome shotgun (WGS) entry which is preliminary data.</text>
</comment>
<reference evidence="1" key="1">
    <citation type="submission" date="2021-03" db="EMBL/GenBank/DDBJ databases">
        <authorList>
            <consortium name="DOE Joint Genome Institute"/>
            <person name="Ahrendt S."/>
            <person name="Looney B.P."/>
            <person name="Miyauchi S."/>
            <person name="Morin E."/>
            <person name="Drula E."/>
            <person name="Courty P.E."/>
            <person name="Chicoki N."/>
            <person name="Fauchery L."/>
            <person name="Kohler A."/>
            <person name="Kuo A."/>
            <person name="Labutti K."/>
            <person name="Pangilinan J."/>
            <person name="Lipzen A."/>
            <person name="Riley R."/>
            <person name="Andreopoulos W."/>
            <person name="He G."/>
            <person name="Johnson J."/>
            <person name="Barry K.W."/>
            <person name="Grigoriev I.V."/>
            <person name="Nagy L."/>
            <person name="Hibbett D."/>
            <person name="Henrissat B."/>
            <person name="Matheny P.B."/>
            <person name="Labbe J."/>
            <person name="Martin F."/>
        </authorList>
    </citation>
    <scope>NUCLEOTIDE SEQUENCE</scope>
    <source>
        <strain evidence="1">HHB10654</strain>
    </source>
</reference>
<evidence type="ECO:0000313" key="2">
    <source>
        <dbReference type="Proteomes" id="UP000814140"/>
    </source>
</evidence>
<organism evidence="1 2">
    <name type="scientific">Artomyces pyxidatus</name>
    <dbReference type="NCBI Taxonomy" id="48021"/>
    <lineage>
        <taxon>Eukaryota</taxon>
        <taxon>Fungi</taxon>
        <taxon>Dikarya</taxon>
        <taxon>Basidiomycota</taxon>
        <taxon>Agaricomycotina</taxon>
        <taxon>Agaricomycetes</taxon>
        <taxon>Russulales</taxon>
        <taxon>Auriscalpiaceae</taxon>
        <taxon>Artomyces</taxon>
    </lineage>
</organism>
<proteinExistence type="predicted"/>
<evidence type="ECO:0000313" key="1">
    <source>
        <dbReference type="EMBL" id="KAI0062648.1"/>
    </source>
</evidence>
<reference evidence="1" key="2">
    <citation type="journal article" date="2022" name="New Phytol.">
        <title>Evolutionary transition to the ectomycorrhizal habit in the genomes of a hyperdiverse lineage of mushroom-forming fungi.</title>
        <authorList>
            <person name="Looney B."/>
            <person name="Miyauchi S."/>
            <person name="Morin E."/>
            <person name="Drula E."/>
            <person name="Courty P.E."/>
            <person name="Kohler A."/>
            <person name="Kuo A."/>
            <person name="LaButti K."/>
            <person name="Pangilinan J."/>
            <person name="Lipzen A."/>
            <person name="Riley R."/>
            <person name="Andreopoulos W."/>
            <person name="He G."/>
            <person name="Johnson J."/>
            <person name="Nolan M."/>
            <person name="Tritt A."/>
            <person name="Barry K.W."/>
            <person name="Grigoriev I.V."/>
            <person name="Nagy L.G."/>
            <person name="Hibbett D."/>
            <person name="Henrissat B."/>
            <person name="Matheny P.B."/>
            <person name="Labbe J."/>
            <person name="Martin F.M."/>
        </authorList>
    </citation>
    <scope>NUCLEOTIDE SEQUENCE</scope>
    <source>
        <strain evidence="1">HHB10654</strain>
    </source>
</reference>
<sequence length="557" mass="62912">MDITHYGRRTVMMGREPAAYRIPVEIYREIFAYIPLLEPAACMLEFSTAVSQVCRHWRCLALEMKELWTFIVVECQTGYYTQRARLALERSHPLPIVIHIEDIASKVDDYRQLVLDALIHVSRASDLFIDGSRIVEYEDFTEEVTEALESHPAPFLETFRSACFLELPGDSLFRGEVPPNLRTVEMWACYPHPLLLQAPLTHLDLSEMEMENILDLLHELPSLEVMRLETPDPSEIDTFSPPPVALPNLQTLELVGRSADSIIRFMPFLDVPCDADLILRVYGCDLDESTFNTAMQNLAAIYAGQIADARKAGLIFRDLTIAPSEPWGHDNALTLHNPTSVQATENDADDPPSLPSSMTLSMTWSYKFGDERRIVPRILSFMPAIGSHETLNVTGKRLRFLQDWLDIATYGHQVSRITANGMAAHGLIMALNQTDMPIFPRLDMICVTDLTLENQVDERPANPDYHPYRHAYLRNNSREPMIPAESLPFIKLLLEVLRSRTASGHPISHLSIQACNLSVDMISSLRALMGEEAVEWDGKDNAGPYSGRRPADCMYAD</sequence>
<protein>
    <submittedName>
        <fullName evidence="1">Uncharacterized protein</fullName>
    </submittedName>
</protein>